<feature type="non-terminal residue" evidence="1">
    <location>
        <position position="113"/>
    </location>
</feature>
<dbReference type="Proteomes" id="UP000475037">
    <property type="component" value="Unassembled WGS sequence"/>
</dbReference>
<organism evidence="1 2">
    <name type="scientific">Crocuta crocuta</name>
    <name type="common">Spotted hyena</name>
    <dbReference type="NCBI Taxonomy" id="9678"/>
    <lineage>
        <taxon>Eukaryota</taxon>
        <taxon>Metazoa</taxon>
        <taxon>Chordata</taxon>
        <taxon>Craniata</taxon>
        <taxon>Vertebrata</taxon>
        <taxon>Euteleostomi</taxon>
        <taxon>Mammalia</taxon>
        <taxon>Eutheria</taxon>
        <taxon>Laurasiatheria</taxon>
        <taxon>Carnivora</taxon>
        <taxon>Feliformia</taxon>
        <taxon>Hyaenidae</taxon>
        <taxon>Crocuta</taxon>
    </lineage>
</organism>
<gene>
    <name evidence="1" type="primary">Pol_185</name>
    <name evidence="1" type="ORF">FOF47_R03698</name>
</gene>
<comment type="caution">
    <text evidence="1">The sequence shown here is derived from an EMBL/GenBank/DDBJ whole genome shotgun (WGS) entry which is preliminary data.</text>
</comment>
<keyword evidence="2" id="KW-1185">Reference proteome</keyword>
<accession>A0A6G1B330</accession>
<sequence length="113" mass="13357">WECKLVQPLWKTVWSLLKKLKIELSNDPTIALLGIYPRDTGVLFQRGACTPMFIAILWTIAKVWKKPKCPSMDERIMKMWCIYTMEYHSAIKKNEILPFATMWMELECIMLSE</sequence>
<evidence type="ECO:0000313" key="1">
    <source>
        <dbReference type="EMBL" id="KAF0882161.1"/>
    </source>
</evidence>
<dbReference type="AlphaFoldDB" id="A0A6G1B330"/>
<reference evidence="1 2" key="1">
    <citation type="submission" date="2019-11" db="EMBL/GenBank/DDBJ databases">
        <authorList>
            <person name="Yang C."/>
            <person name="Li F."/>
        </authorList>
    </citation>
    <scope>NUCLEOTIDE SEQUENCE [LARGE SCALE GENOMIC DNA]</scope>
    <source>
        <strain evidence="1">KB4526</strain>
        <tissue evidence="1">Muscle</tissue>
    </source>
</reference>
<proteinExistence type="predicted"/>
<protein>
    <submittedName>
        <fullName evidence="1">LORF2 protein</fullName>
    </submittedName>
</protein>
<dbReference type="EMBL" id="VOAJ01002542">
    <property type="protein sequence ID" value="KAF0882161.1"/>
    <property type="molecule type" value="Genomic_DNA"/>
</dbReference>
<name>A0A6G1B330_CROCR</name>
<feature type="non-terminal residue" evidence="1">
    <location>
        <position position="1"/>
    </location>
</feature>
<evidence type="ECO:0000313" key="2">
    <source>
        <dbReference type="Proteomes" id="UP000475037"/>
    </source>
</evidence>